<reference evidence="2 3" key="1">
    <citation type="submission" date="2018-01" db="EMBL/GenBank/DDBJ databases">
        <title>Draft genome sequence of Paucibacter aquatile CR182 isolated from freshwater of the Nakdong River.</title>
        <authorList>
            <person name="Choi A."/>
            <person name="Chung E.J."/>
        </authorList>
    </citation>
    <scope>NUCLEOTIDE SEQUENCE [LARGE SCALE GENOMIC DNA]</scope>
    <source>
        <strain evidence="2 3">CR182</strain>
    </source>
</reference>
<dbReference type="AlphaFoldDB" id="A0A2N8L175"/>
<keyword evidence="3" id="KW-1185">Reference proteome</keyword>
<dbReference type="EMBL" id="POSP01000003">
    <property type="protein sequence ID" value="PND39470.1"/>
    <property type="molecule type" value="Genomic_DNA"/>
</dbReference>
<proteinExistence type="predicted"/>
<protein>
    <submittedName>
        <fullName evidence="2">Uncharacterized protein</fullName>
    </submittedName>
</protein>
<evidence type="ECO:0000313" key="2">
    <source>
        <dbReference type="EMBL" id="PND39470.1"/>
    </source>
</evidence>
<dbReference type="Proteomes" id="UP000235916">
    <property type="component" value="Unassembled WGS sequence"/>
</dbReference>
<dbReference type="RefSeq" id="WP_102769386.1">
    <property type="nucleotide sequence ID" value="NZ_POSP01000003.1"/>
</dbReference>
<organism evidence="2 3">
    <name type="scientific">Kinneretia aquatilis</name>
    <dbReference type="NCBI Taxonomy" id="2070761"/>
    <lineage>
        <taxon>Bacteria</taxon>
        <taxon>Pseudomonadati</taxon>
        <taxon>Pseudomonadota</taxon>
        <taxon>Betaproteobacteria</taxon>
        <taxon>Burkholderiales</taxon>
        <taxon>Sphaerotilaceae</taxon>
        <taxon>Roseateles</taxon>
    </lineage>
</organism>
<gene>
    <name evidence="2" type="ORF">C1O66_19300</name>
</gene>
<feature type="compositionally biased region" description="Basic and acidic residues" evidence="1">
    <location>
        <begin position="81"/>
        <end position="95"/>
    </location>
</feature>
<comment type="caution">
    <text evidence="2">The sequence shown here is derived from an EMBL/GenBank/DDBJ whole genome shotgun (WGS) entry which is preliminary data.</text>
</comment>
<name>A0A2N8L175_9BURK</name>
<evidence type="ECO:0000313" key="3">
    <source>
        <dbReference type="Proteomes" id="UP000235916"/>
    </source>
</evidence>
<evidence type="ECO:0000256" key="1">
    <source>
        <dbReference type="SAM" id="MobiDB-lite"/>
    </source>
</evidence>
<sequence>MFTPAPTPAPRLTTPSALPRLILALCLLPLSACVAIGELAYDTRLEQERERCQSLLPSSERGACLERVRSTERQAQQVRQQNEDRDRGQEKKRPGEICITRSNGERVCSN</sequence>
<accession>A0A2N8L175</accession>
<feature type="region of interest" description="Disordered" evidence="1">
    <location>
        <begin position="66"/>
        <end position="110"/>
    </location>
</feature>